<keyword evidence="2" id="KW-0863">Zinc-finger</keyword>
<dbReference type="PROSITE" id="PS50119">
    <property type="entry name" value="ZF_BBOX"/>
    <property type="match status" value="2"/>
</dbReference>
<feature type="repeat" description="NHL" evidence="3">
    <location>
        <begin position="466"/>
        <end position="502"/>
    </location>
</feature>
<dbReference type="GO" id="GO:0008270">
    <property type="term" value="F:zinc ion binding"/>
    <property type="evidence" value="ECO:0007669"/>
    <property type="project" value="UniProtKB-KW"/>
</dbReference>
<keyword evidence="4" id="KW-0175">Coiled coil</keyword>
<dbReference type="EnsemblMetazoa" id="G17199.5">
    <property type="protein sequence ID" value="G17199.5:cds"/>
    <property type="gene ID" value="G17199"/>
</dbReference>
<accession>A0A8W8J4D6</accession>
<feature type="domain" description="B box-type" evidence="5">
    <location>
        <begin position="64"/>
        <end position="105"/>
    </location>
</feature>
<dbReference type="EnsemblMetazoa" id="G17199.1">
    <property type="protein sequence ID" value="G17199.1:cds"/>
    <property type="gene ID" value="G17199"/>
</dbReference>
<dbReference type="SUPFAM" id="SSF57845">
    <property type="entry name" value="B-box zinc-binding domain"/>
    <property type="match status" value="1"/>
</dbReference>
<feature type="domain" description="B box-type" evidence="5">
    <location>
        <begin position="6"/>
        <end position="53"/>
    </location>
</feature>
<sequence>METNGKSCDICSRMNSVELATSRCIDCFDDLCEKCANSHRANRLSMEHRVMSLDDSQAVDFVPDTVGFCEKHADRKLEVYCFDDELACCLMCATTDHRKCKMVESLEECAEKQASEDDKKKLEEMLEEFNQECEDGKSSLSKNKEGFGAQVDDIRSRIQSMKESVVRFLNDKEAEFMEQLVSLQNKKNDKYAAKVDSLSEFQEKVGVDIKKMKNCTDKNKVALFLEMKKAEKNHRGLVKNLQSLQNDYKKISLKLEDANFLTPILLEEKPYGKIVVEETIEECTTNFLSSELVQFHVLAKSGCRMTDVEAIGDDHVLAICDNHNKIYLFSITQGFITACSLAGKPWAMTKIDPMSVAITIRAPQPGIEIVDLRMDKSCTLTSNEIIKLSFKPNGIAFDRGGFIVSSTDGLLRHVDESGSALHTVSVTKGYVYGLCFHSRRIIYSHHVDKGKVYALFDDKLGTQEFTFEHEDLSYPLGVTCDSRGNVYVVGCSTNNVLQLNSEGTFVRQILSRDKDDAISNPMGIRVTTMGSSPKLLLTCQNEIRMYDFDSQ</sequence>
<dbReference type="PROSITE" id="PS51125">
    <property type="entry name" value="NHL"/>
    <property type="match status" value="1"/>
</dbReference>
<dbReference type="OrthoDB" id="6126783at2759"/>
<dbReference type="InterPro" id="IPR047153">
    <property type="entry name" value="TRIM45/56/19-like"/>
</dbReference>
<dbReference type="SUPFAM" id="SSF101898">
    <property type="entry name" value="NHL repeat"/>
    <property type="match status" value="1"/>
</dbReference>
<dbReference type="Gene3D" id="2.120.10.30">
    <property type="entry name" value="TolB, C-terminal domain"/>
    <property type="match status" value="1"/>
</dbReference>
<keyword evidence="7" id="KW-1185">Reference proteome</keyword>
<evidence type="ECO:0000256" key="2">
    <source>
        <dbReference type="PROSITE-ProRule" id="PRU00024"/>
    </source>
</evidence>
<dbReference type="PANTHER" id="PTHR25462:SF296">
    <property type="entry name" value="MEIOTIC P26, ISOFORM F"/>
    <property type="match status" value="1"/>
</dbReference>
<protein>
    <recommendedName>
        <fullName evidence="5">B box-type domain-containing protein</fullName>
    </recommendedName>
</protein>
<evidence type="ECO:0000256" key="3">
    <source>
        <dbReference type="PROSITE-ProRule" id="PRU00504"/>
    </source>
</evidence>
<keyword evidence="1" id="KW-0677">Repeat</keyword>
<evidence type="ECO:0000259" key="5">
    <source>
        <dbReference type="PROSITE" id="PS50119"/>
    </source>
</evidence>
<dbReference type="PANTHER" id="PTHR25462">
    <property type="entry name" value="BONUS, ISOFORM C-RELATED"/>
    <property type="match status" value="1"/>
</dbReference>
<dbReference type="OMA" id="CKEYTAL"/>
<dbReference type="InterPro" id="IPR011042">
    <property type="entry name" value="6-blade_b-propeller_TolB-like"/>
</dbReference>
<dbReference type="Gene3D" id="3.30.160.60">
    <property type="entry name" value="Classic Zinc Finger"/>
    <property type="match status" value="1"/>
</dbReference>
<dbReference type="EnsemblMetazoa" id="G17199.4">
    <property type="protein sequence ID" value="G17199.4:cds"/>
    <property type="gene ID" value="G17199"/>
</dbReference>
<proteinExistence type="predicted"/>
<feature type="coiled-coil region" evidence="4">
    <location>
        <begin position="112"/>
        <end position="139"/>
    </location>
</feature>
<dbReference type="EnsemblMetazoa" id="G17199.2">
    <property type="protein sequence ID" value="G17199.2:cds"/>
    <property type="gene ID" value="G17199"/>
</dbReference>
<reference evidence="6" key="1">
    <citation type="submission" date="2022-08" db="UniProtKB">
        <authorList>
            <consortium name="EnsemblMetazoa"/>
        </authorList>
    </citation>
    <scope>IDENTIFICATION</scope>
    <source>
        <strain evidence="6">05x7-T-G4-1.051#20</strain>
    </source>
</reference>
<evidence type="ECO:0000313" key="7">
    <source>
        <dbReference type="Proteomes" id="UP000005408"/>
    </source>
</evidence>
<evidence type="ECO:0000256" key="4">
    <source>
        <dbReference type="SAM" id="Coils"/>
    </source>
</evidence>
<name>A0A8W8J4D6_MAGGI</name>
<keyword evidence="2" id="KW-0479">Metal-binding</keyword>
<dbReference type="Proteomes" id="UP000005408">
    <property type="component" value="Unassembled WGS sequence"/>
</dbReference>
<evidence type="ECO:0000313" key="6">
    <source>
        <dbReference type="EnsemblMetazoa" id="G17199.1:cds"/>
    </source>
</evidence>
<dbReference type="CDD" id="cd19756">
    <property type="entry name" value="Bbox2"/>
    <property type="match status" value="1"/>
</dbReference>
<dbReference type="AlphaFoldDB" id="A0A8W8J4D6"/>
<dbReference type="InterPro" id="IPR000315">
    <property type="entry name" value="Znf_B-box"/>
</dbReference>
<dbReference type="InterPro" id="IPR001258">
    <property type="entry name" value="NHL_repeat"/>
</dbReference>
<dbReference type="EnsemblMetazoa" id="G17199.3">
    <property type="protein sequence ID" value="G17199.3:cds"/>
    <property type="gene ID" value="G17199"/>
</dbReference>
<evidence type="ECO:0000256" key="1">
    <source>
        <dbReference type="ARBA" id="ARBA00022737"/>
    </source>
</evidence>
<keyword evidence="2" id="KW-0862">Zinc</keyword>
<organism evidence="6 7">
    <name type="scientific">Magallana gigas</name>
    <name type="common">Pacific oyster</name>
    <name type="synonym">Crassostrea gigas</name>
    <dbReference type="NCBI Taxonomy" id="29159"/>
    <lineage>
        <taxon>Eukaryota</taxon>
        <taxon>Metazoa</taxon>
        <taxon>Spiralia</taxon>
        <taxon>Lophotrochozoa</taxon>
        <taxon>Mollusca</taxon>
        <taxon>Bivalvia</taxon>
        <taxon>Autobranchia</taxon>
        <taxon>Pteriomorphia</taxon>
        <taxon>Ostreida</taxon>
        <taxon>Ostreoidea</taxon>
        <taxon>Ostreidae</taxon>
        <taxon>Magallana</taxon>
    </lineage>
</organism>